<dbReference type="EMBL" id="CM042883">
    <property type="protein sequence ID" value="KAI4375915.1"/>
    <property type="molecule type" value="Genomic_DNA"/>
</dbReference>
<gene>
    <name evidence="1" type="ORF">MLD38_013729</name>
</gene>
<dbReference type="Proteomes" id="UP001057402">
    <property type="component" value="Chromosome 4"/>
</dbReference>
<evidence type="ECO:0000313" key="2">
    <source>
        <dbReference type="Proteomes" id="UP001057402"/>
    </source>
</evidence>
<protein>
    <submittedName>
        <fullName evidence="1">Uncharacterized protein</fullName>
    </submittedName>
</protein>
<organism evidence="1 2">
    <name type="scientific">Melastoma candidum</name>
    <dbReference type="NCBI Taxonomy" id="119954"/>
    <lineage>
        <taxon>Eukaryota</taxon>
        <taxon>Viridiplantae</taxon>
        <taxon>Streptophyta</taxon>
        <taxon>Embryophyta</taxon>
        <taxon>Tracheophyta</taxon>
        <taxon>Spermatophyta</taxon>
        <taxon>Magnoliopsida</taxon>
        <taxon>eudicotyledons</taxon>
        <taxon>Gunneridae</taxon>
        <taxon>Pentapetalae</taxon>
        <taxon>rosids</taxon>
        <taxon>malvids</taxon>
        <taxon>Myrtales</taxon>
        <taxon>Melastomataceae</taxon>
        <taxon>Melastomatoideae</taxon>
        <taxon>Melastomateae</taxon>
        <taxon>Melastoma</taxon>
    </lineage>
</organism>
<name>A0ACB9RAG9_9MYRT</name>
<reference evidence="2" key="1">
    <citation type="journal article" date="2023" name="Front. Plant Sci.">
        <title>Chromosomal-level genome assembly of Melastoma candidum provides insights into trichome evolution.</title>
        <authorList>
            <person name="Zhong Y."/>
            <person name="Wu W."/>
            <person name="Sun C."/>
            <person name="Zou P."/>
            <person name="Liu Y."/>
            <person name="Dai S."/>
            <person name="Zhou R."/>
        </authorList>
    </citation>
    <scope>NUCLEOTIDE SEQUENCE [LARGE SCALE GENOMIC DNA]</scope>
</reference>
<proteinExistence type="predicted"/>
<accession>A0ACB9RAG9</accession>
<evidence type="ECO:0000313" key="1">
    <source>
        <dbReference type="EMBL" id="KAI4375915.1"/>
    </source>
</evidence>
<comment type="caution">
    <text evidence="1">The sequence shown here is derived from an EMBL/GenBank/DDBJ whole genome shotgun (WGS) entry which is preliminary data.</text>
</comment>
<keyword evidence="2" id="KW-1185">Reference proteome</keyword>
<sequence length="406" mass="46092">MPPKPLASSLLPYLVLASLLLLCFYSTFLTFSRSPLPPPPSSTISPSSSSCDLFRGKWVYNPSRPKPSYDETCPFHRNSWNFIKNGKPDMGKAKSWEWIPKGCDLERFDAREFLGSMRGRNVGLIGDSLSENLVVALLCALRSGDESGRKWKKKGAWRGGCFQEFNVTVGYHRAVLLAKYCQRRLPLLVIREVMDFIGWMWISLLMIGQTSASFTMSLYLTLATGFESPSSCEWFRCYSLAIFWLEQSCWSSRLLGFVDPDKFPPETPLIFYRDGKPIHPALSMMDGLELVLNSMVSCLFEELLKESQLDAWYDPNNNGVNREARRLNDLITRVLRGTDIRALDFTHLSEFRADAHPAIWLGKKDAVAIWGQDCMHWCLPGVPDTWVDILTQLICQSTENGGRVND</sequence>